<name>A0A2H6BZ00_MICAE</name>
<dbReference type="Proteomes" id="UP000236321">
    <property type="component" value="Unassembled WGS sequence"/>
</dbReference>
<dbReference type="EMBL" id="BEYQ01000022">
    <property type="protein sequence ID" value="GBD55394.1"/>
    <property type="molecule type" value="Genomic_DNA"/>
</dbReference>
<reference evidence="2" key="1">
    <citation type="submission" date="2017-12" db="EMBL/GenBank/DDBJ databases">
        <title>Improved Draft Genome Sequence of Microcystis aeruginosa NIES-298, a Microcystin-Producing Cyanobacterium from Lake Kasumigaura, Japan.</title>
        <authorList>
            <person name="Yamaguchi H."/>
            <person name="Suzuki S."/>
            <person name="Kawachi M."/>
        </authorList>
    </citation>
    <scope>NUCLEOTIDE SEQUENCE [LARGE SCALE GENOMIC DNA]</scope>
    <source>
        <strain evidence="2">NIES-298</strain>
    </source>
</reference>
<gene>
    <name evidence="1" type="ORF">BGM30_44870</name>
</gene>
<sequence>METIVIFDGNVPSNQVVKSNPFKRGQSLIFDSPGLPSDESIEFGLSIVGSFPLIGSLNQEKVLPVTFLDGKFNLLGDTSLIAYIPREISEAEIDCFCYLHSALPFNLRIYVITSEVTQEKIYNTIKEFQLREAISDTALIINEINQNAAIALLGASLGPLTLGTSLAIEAPLLTGTSVLTPLLMGGL</sequence>
<proteinExistence type="predicted"/>
<evidence type="ECO:0000313" key="2">
    <source>
        <dbReference type="Proteomes" id="UP000236321"/>
    </source>
</evidence>
<evidence type="ECO:0000313" key="1">
    <source>
        <dbReference type="EMBL" id="GBD55394.1"/>
    </source>
</evidence>
<dbReference type="AlphaFoldDB" id="A0A2H6BZ00"/>
<dbReference type="RefSeq" id="WP_103113469.1">
    <property type="nucleotide sequence ID" value="NZ_BEIU01000026.1"/>
</dbReference>
<comment type="caution">
    <text evidence="1">The sequence shown here is derived from an EMBL/GenBank/DDBJ whole genome shotgun (WGS) entry which is preliminary data.</text>
</comment>
<protein>
    <submittedName>
        <fullName evidence="1">Uncharacterized protein</fullName>
    </submittedName>
</protein>
<organism evidence="1 2">
    <name type="scientific">Microcystis aeruginosa NIES-298</name>
    <dbReference type="NCBI Taxonomy" id="449468"/>
    <lineage>
        <taxon>Bacteria</taxon>
        <taxon>Bacillati</taxon>
        <taxon>Cyanobacteriota</taxon>
        <taxon>Cyanophyceae</taxon>
        <taxon>Oscillatoriophycideae</taxon>
        <taxon>Chroococcales</taxon>
        <taxon>Microcystaceae</taxon>
        <taxon>Microcystis</taxon>
    </lineage>
</organism>
<accession>A0A2H6BZ00</accession>